<comment type="caution">
    <text evidence="2">The sequence shown here is derived from an EMBL/GenBank/DDBJ whole genome shotgun (WGS) entry which is preliminary data.</text>
</comment>
<evidence type="ECO:0000313" key="3">
    <source>
        <dbReference type="Proteomes" id="UP000315037"/>
    </source>
</evidence>
<reference evidence="2 3" key="1">
    <citation type="submission" date="2019-03" db="EMBL/GenBank/DDBJ databases">
        <title>The complete genome sequence of Neokomagataea sp. Jb2 NBRC113641.</title>
        <authorList>
            <person name="Chua K.-O."/>
            <person name="Chan K.-G."/>
            <person name="See-Too W.-S."/>
        </authorList>
    </citation>
    <scope>NUCLEOTIDE SEQUENCE [LARGE SCALE GENOMIC DNA]</scope>
    <source>
        <strain evidence="2 3">Jb2</strain>
    </source>
</reference>
<evidence type="ECO:0000313" key="2">
    <source>
        <dbReference type="EMBL" id="TPW33833.1"/>
    </source>
</evidence>
<proteinExistence type="predicted"/>
<organism evidence="2 3">
    <name type="scientific">Oecophyllibacter saccharovorans</name>
    <dbReference type="NCBI Taxonomy" id="2558360"/>
    <lineage>
        <taxon>Bacteria</taxon>
        <taxon>Pseudomonadati</taxon>
        <taxon>Pseudomonadota</taxon>
        <taxon>Alphaproteobacteria</taxon>
        <taxon>Acetobacterales</taxon>
        <taxon>Acetobacteraceae</taxon>
        <taxon>Oecophyllibacter</taxon>
    </lineage>
</organism>
<feature type="chain" id="PRO_5021320371" description="UrcA family protein" evidence="1">
    <location>
        <begin position="39"/>
        <end position="166"/>
    </location>
</feature>
<dbReference type="Proteomes" id="UP000315037">
    <property type="component" value="Unassembled WGS sequence"/>
</dbReference>
<dbReference type="AlphaFoldDB" id="A0A506UKZ2"/>
<dbReference type="RefSeq" id="WP_165600555.1">
    <property type="nucleotide sequence ID" value="NZ_SORZ01000002.1"/>
</dbReference>
<gene>
    <name evidence="2" type="ORF">E3202_04345</name>
</gene>
<evidence type="ECO:0008006" key="4">
    <source>
        <dbReference type="Google" id="ProtNLM"/>
    </source>
</evidence>
<keyword evidence="3" id="KW-1185">Reference proteome</keyword>
<dbReference type="EMBL" id="SORZ01000002">
    <property type="protein sequence ID" value="TPW33833.1"/>
    <property type="molecule type" value="Genomic_DNA"/>
</dbReference>
<protein>
    <recommendedName>
        <fullName evidence="4">UrcA family protein</fullName>
    </recommendedName>
</protein>
<name>A0A506UKZ2_9PROT</name>
<sequence length="166" mass="17501">MMTCFRIPAAARSMLSLAFLALPLAVPYAGLQPAPAYATGAPTDVDDPTLNRMGRDINRVLVILRQDHSYASQRCLTGLAEMHKAEHELDRIHNRNDPDLALVHDVLGSTMEEALRACGTDATALCARSANANPNLAAACQHLPAVPAEDSSLDVGESGASLLSGG</sequence>
<accession>A0A506UKZ2</accession>
<keyword evidence="1" id="KW-0732">Signal</keyword>
<feature type="signal peptide" evidence="1">
    <location>
        <begin position="1"/>
        <end position="38"/>
    </location>
</feature>
<evidence type="ECO:0000256" key="1">
    <source>
        <dbReference type="SAM" id="SignalP"/>
    </source>
</evidence>